<protein>
    <submittedName>
        <fullName evidence="7">Amino acid transporter</fullName>
    </submittedName>
</protein>
<dbReference type="InterPro" id="IPR004841">
    <property type="entry name" value="AA-permease/SLC12A_dom"/>
</dbReference>
<dbReference type="OrthoDB" id="9762947at2"/>
<dbReference type="PIRSF" id="PIRSF006060">
    <property type="entry name" value="AA_transporter"/>
    <property type="match status" value="1"/>
</dbReference>
<evidence type="ECO:0000256" key="2">
    <source>
        <dbReference type="ARBA" id="ARBA00022692"/>
    </source>
</evidence>
<reference evidence="8" key="1">
    <citation type="submission" date="2016-10" db="EMBL/GenBank/DDBJ databases">
        <authorList>
            <person name="Varghese N."/>
            <person name="Submissions S."/>
        </authorList>
    </citation>
    <scope>NUCLEOTIDE SEQUENCE [LARGE SCALE GENOMIC DNA]</scope>
    <source>
        <strain evidence="8">DSM 22951</strain>
    </source>
</reference>
<feature type="transmembrane region" description="Helical" evidence="5">
    <location>
        <begin position="422"/>
        <end position="441"/>
    </location>
</feature>
<feature type="transmembrane region" description="Helical" evidence="5">
    <location>
        <begin position="297"/>
        <end position="326"/>
    </location>
</feature>
<feature type="transmembrane region" description="Helical" evidence="5">
    <location>
        <begin position="48"/>
        <end position="68"/>
    </location>
</feature>
<name>A0A2Y8ZMX3_9MICO</name>
<sequence>MTSNETTPRGLRRTLSVWEAIGVSVALMAPSMAVNINPQGISSSVGRAVPLAFALATVSVLLISWTFVRLTQRFHHAGSVYGFVGATLGPRAGIFAGWSLVGTYLFYAVVTSTAAGRFISEELSAWGVWKNAPDWSSFIFTLLALAIVVLLATREARNSTRLLLTIEAVTVTLIVLVSVVVLGKLLGGGGPSGQKFDLAVFSLPPGLGASTVFLGVVFGLLSFAGFESSATLGEEAKNPRQDIPRAILGTAIFGGVFFVVITAIEMMGFGADDKGVAAFTSSESLLADLSGDYLAGWVGHVITIGATVSAIGCALACVVGASRLIFALSRDGAGIRSLSAVDERHGVPVRAVGVVAGAAALIVLLAWIVLRAQSFDVFLYSGTIGTLILIVVYILATVGAYKLCFTTSGPGVGDLQVRRWELVIPVLAILVLAYTLFRNVYPFPSGAGWWGPAPAIAWLLAVLALVVVRRSATEEAGQKLTASEGLTAARPQ</sequence>
<feature type="transmembrane region" description="Helical" evidence="5">
    <location>
        <begin position="246"/>
        <end position="264"/>
    </location>
</feature>
<dbReference type="EMBL" id="UESZ01000001">
    <property type="protein sequence ID" value="SSA33761.1"/>
    <property type="molecule type" value="Genomic_DNA"/>
</dbReference>
<feature type="transmembrane region" description="Helical" evidence="5">
    <location>
        <begin position="378"/>
        <end position="401"/>
    </location>
</feature>
<feature type="domain" description="Amino acid permease/ SLC12A" evidence="6">
    <location>
        <begin position="47"/>
        <end position="468"/>
    </location>
</feature>
<evidence type="ECO:0000256" key="4">
    <source>
        <dbReference type="ARBA" id="ARBA00023136"/>
    </source>
</evidence>
<feature type="transmembrane region" description="Helical" evidence="5">
    <location>
        <begin position="164"/>
        <end position="186"/>
    </location>
</feature>
<evidence type="ECO:0000259" key="6">
    <source>
        <dbReference type="Pfam" id="PF00324"/>
    </source>
</evidence>
<dbReference type="Pfam" id="PF00324">
    <property type="entry name" value="AA_permease"/>
    <property type="match status" value="1"/>
</dbReference>
<feature type="transmembrane region" description="Helical" evidence="5">
    <location>
        <begin position="347"/>
        <end position="372"/>
    </location>
</feature>
<evidence type="ECO:0000256" key="3">
    <source>
        <dbReference type="ARBA" id="ARBA00022989"/>
    </source>
</evidence>
<evidence type="ECO:0000256" key="1">
    <source>
        <dbReference type="ARBA" id="ARBA00004141"/>
    </source>
</evidence>
<feature type="transmembrane region" description="Helical" evidence="5">
    <location>
        <begin position="135"/>
        <end position="152"/>
    </location>
</feature>
<proteinExistence type="predicted"/>
<keyword evidence="3 5" id="KW-1133">Transmembrane helix</keyword>
<feature type="transmembrane region" description="Helical" evidence="5">
    <location>
        <begin position="17"/>
        <end position="36"/>
    </location>
</feature>
<feature type="transmembrane region" description="Helical" evidence="5">
    <location>
        <begin position="80"/>
        <end position="107"/>
    </location>
</feature>
<dbReference type="RefSeq" id="WP_109684413.1">
    <property type="nucleotide sequence ID" value="NZ_QGDN01000001.1"/>
</dbReference>
<dbReference type="GO" id="GO:0055085">
    <property type="term" value="P:transmembrane transport"/>
    <property type="evidence" value="ECO:0007669"/>
    <property type="project" value="InterPro"/>
</dbReference>
<gene>
    <name evidence="7" type="ORF">SAMN04489750_1053</name>
</gene>
<comment type="subcellular location">
    <subcellularLocation>
        <location evidence="1">Membrane</location>
        <topology evidence="1">Multi-pass membrane protein</topology>
    </subcellularLocation>
</comment>
<accession>A0A2Y8ZMX3</accession>
<feature type="transmembrane region" description="Helical" evidence="5">
    <location>
        <begin position="447"/>
        <end position="468"/>
    </location>
</feature>
<evidence type="ECO:0000256" key="5">
    <source>
        <dbReference type="SAM" id="Phobius"/>
    </source>
</evidence>
<dbReference type="InterPro" id="IPR050367">
    <property type="entry name" value="APC_superfamily"/>
</dbReference>
<dbReference type="GO" id="GO:0016020">
    <property type="term" value="C:membrane"/>
    <property type="evidence" value="ECO:0007669"/>
    <property type="project" value="UniProtKB-SubCell"/>
</dbReference>
<dbReference type="Gene3D" id="1.20.1740.10">
    <property type="entry name" value="Amino acid/polyamine transporter I"/>
    <property type="match status" value="1"/>
</dbReference>
<feature type="transmembrane region" description="Helical" evidence="5">
    <location>
        <begin position="206"/>
        <end position="226"/>
    </location>
</feature>
<keyword evidence="8" id="KW-1185">Reference proteome</keyword>
<dbReference type="PANTHER" id="PTHR42770">
    <property type="entry name" value="AMINO ACID TRANSPORTER-RELATED"/>
    <property type="match status" value="1"/>
</dbReference>
<keyword evidence="4 5" id="KW-0472">Membrane</keyword>
<dbReference type="PANTHER" id="PTHR42770:SF7">
    <property type="entry name" value="MEMBRANE PROTEIN"/>
    <property type="match status" value="1"/>
</dbReference>
<evidence type="ECO:0000313" key="7">
    <source>
        <dbReference type="EMBL" id="SSA33761.1"/>
    </source>
</evidence>
<dbReference type="AlphaFoldDB" id="A0A2Y8ZMX3"/>
<organism evidence="7 8">
    <name type="scientific">Branchiibius hedensis</name>
    <dbReference type="NCBI Taxonomy" id="672460"/>
    <lineage>
        <taxon>Bacteria</taxon>
        <taxon>Bacillati</taxon>
        <taxon>Actinomycetota</taxon>
        <taxon>Actinomycetes</taxon>
        <taxon>Micrococcales</taxon>
        <taxon>Dermacoccaceae</taxon>
        <taxon>Branchiibius</taxon>
    </lineage>
</organism>
<dbReference type="Proteomes" id="UP000250028">
    <property type="component" value="Unassembled WGS sequence"/>
</dbReference>
<keyword evidence="2 5" id="KW-0812">Transmembrane</keyword>
<evidence type="ECO:0000313" key="8">
    <source>
        <dbReference type="Proteomes" id="UP000250028"/>
    </source>
</evidence>